<evidence type="ECO:0000256" key="1">
    <source>
        <dbReference type="ARBA" id="ARBA00004651"/>
    </source>
</evidence>
<keyword evidence="10 12" id="KW-0472">Membrane</keyword>
<dbReference type="SUPFAM" id="SSF55604">
    <property type="entry name" value="Glucose permease domain IIB"/>
    <property type="match status" value="1"/>
</dbReference>
<feature type="transmembrane region" description="Helical" evidence="12">
    <location>
        <begin position="177"/>
        <end position="196"/>
    </location>
</feature>
<dbReference type="STRING" id="1514105.AOC36_02980"/>
<feature type="transmembrane region" description="Helical" evidence="12">
    <location>
        <begin position="431"/>
        <end position="453"/>
    </location>
</feature>
<feature type="domain" description="PTS EIIC type-1" evidence="14">
    <location>
        <begin position="108"/>
        <end position="457"/>
    </location>
</feature>
<dbReference type="Pfam" id="PF00367">
    <property type="entry name" value="PTS_EIIB"/>
    <property type="match status" value="1"/>
</dbReference>
<keyword evidence="9 12" id="KW-1133">Transmembrane helix</keyword>
<feature type="domain" description="PTS EIIB type-1" evidence="13">
    <location>
        <begin position="4"/>
        <end position="88"/>
    </location>
</feature>
<keyword evidence="8" id="KW-0418">Kinase</keyword>
<dbReference type="AlphaFoldDB" id="A0A0X8GYX4"/>
<dbReference type="InterPro" id="IPR018113">
    <property type="entry name" value="PTrfase_EIIB_Cys"/>
</dbReference>
<dbReference type="InterPro" id="IPR013013">
    <property type="entry name" value="PTS_EIIC_1"/>
</dbReference>
<evidence type="ECO:0000256" key="4">
    <source>
        <dbReference type="ARBA" id="ARBA00022597"/>
    </source>
</evidence>
<dbReference type="GO" id="GO:0090589">
    <property type="term" value="F:protein-phosphocysteine-trehalose phosphotransferase system transporter activity"/>
    <property type="evidence" value="ECO:0007669"/>
    <property type="project" value="TreeGrafter"/>
</dbReference>
<dbReference type="Gene3D" id="3.30.1360.60">
    <property type="entry name" value="Glucose permease domain IIB"/>
    <property type="match status" value="1"/>
</dbReference>
<feature type="transmembrane region" description="Helical" evidence="12">
    <location>
        <begin position="216"/>
        <end position="236"/>
    </location>
</feature>
<evidence type="ECO:0000256" key="5">
    <source>
        <dbReference type="ARBA" id="ARBA00022679"/>
    </source>
</evidence>
<evidence type="ECO:0000313" key="15">
    <source>
        <dbReference type="EMBL" id="AMC92981.1"/>
    </source>
</evidence>
<dbReference type="RefSeq" id="WP_067631305.1">
    <property type="nucleotide sequence ID" value="NZ_CP013213.1"/>
</dbReference>
<keyword evidence="16" id="KW-1185">Reference proteome</keyword>
<dbReference type="InterPro" id="IPR001996">
    <property type="entry name" value="PTS_IIB_1"/>
</dbReference>
<evidence type="ECO:0000256" key="3">
    <source>
        <dbReference type="ARBA" id="ARBA00022475"/>
    </source>
</evidence>
<keyword evidence="2" id="KW-0813">Transport</keyword>
<evidence type="ECO:0000256" key="7">
    <source>
        <dbReference type="ARBA" id="ARBA00022692"/>
    </source>
</evidence>
<keyword evidence="6" id="KW-0598">Phosphotransferase system</keyword>
<keyword evidence="3" id="KW-1003">Cell membrane</keyword>
<dbReference type="PROSITE" id="PS01035">
    <property type="entry name" value="PTS_EIIB_TYPE_1_CYS"/>
    <property type="match status" value="1"/>
</dbReference>
<dbReference type="KEGG" id="erl:AOC36_02980"/>
<keyword evidence="5" id="KW-0808">Transferase</keyword>
<feature type="transmembrane region" description="Helical" evidence="12">
    <location>
        <begin position="248"/>
        <end position="273"/>
    </location>
</feature>
<dbReference type="GO" id="GO:0008982">
    <property type="term" value="F:protein-N(PI)-phosphohistidine-sugar phosphotransferase activity"/>
    <property type="evidence" value="ECO:0007669"/>
    <property type="project" value="InterPro"/>
</dbReference>
<keyword evidence="4 15" id="KW-0762">Sugar transport</keyword>
<feature type="transmembrane region" description="Helical" evidence="12">
    <location>
        <begin position="362"/>
        <end position="381"/>
    </location>
</feature>
<dbReference type="PROSITE" id="PS51103">
    <property type="entry name" value="PTS_EIIC_TYPE_1"/>
    <property type="match status" value="1"/>
</dbReference>
<feature type="transmembrane region" description="Helical" evidence="12">
    <location>
        <begin position="293"/>
        <end position="315"/>
    </location>
</feature>
<accession>A0A0X8GYX4</accession>
<name>A0A0X8GYX4_9FIRM</name>
<protein>
    <submittedName>
        <fullName evidence="15">PTS sugar transporter subunit IIA</fullName>
    </submittedName>
</protein>
<dbReference type="Pfam" id="PF02378">
    <property type="entry name" value="PTS_EIIC"/>
    <property type="match status" value="1"/>
</dbReference>
<keyword evidence="7 12" id="KW-0812">Transmembrane</keyword>
<dbReference type="PANTHER" id="PTHR30175">
    <property type="entry name" value="PHOSPHOTRANSFERASE SYSTEM TRANSPORT PROTEIN"/>
    <property type="match status" value="1"/>
</dbReference>
<evidence type="ECO:0000313" key="16">
    <source>
        <dbReference type="Proteomes" id="UP000063781"/>
    </source>
</evidence>
<dbReference type="CDD" id="cd00212">
    <property type="entry name" value="PTS_IIB_glc"/>
    <property type="match status" value="1"/>
</dbReference>
<dbReference type="OrthoDB" id="92465at2"/>
<evidence type="ECO:0000256" key="9">
    <source>
        <dbReference type="ARBA" id="ARBA00022989"/>
    </source>
</evidence>
<dbReference type="InterPro" id="IPR050558">
    <property type="entry name" value="PTS_Sugar-Specific_Components"/>
</dbReference>
<dbReference type="GO" id="GO:0005886">
    <property type="term" value="C:plasma membrane"/>
    <property type="evidence" value="ECO:0007669"/>
    <property type="project" value="UniProtKB-SubCell"/>
</dbReference>
<dbReference type="EMBL" id="CP013213">
    <property type="protein sequence ID" value="AMC92981.1"/>
    <property type="molecule type" value="Genomic_DNA"/>
</dbReference>
<evidence type="ECO:0000256" key="11">
    <source>
        <dbReference type="PROSITE-ProRule" id="PRU00421"/>
    </source>
</evidence>
<reference evidence="15 16" key="1">
    <citation type="submission" date="2015-10" db="EMBL/GenBank/DDBJ databases">
        <title>Erysipelothrix larvae sp. LV19 isolated from the larval gut of the rhinoceros beetle, Trypoxylus dichotomus.</title>
        <authorList>
            <person name="Lim S."/>
            <person name="Kim B.-C."/>
        </authorList>
    </citation>
    <scope>NUCLEOTIDE SEQUENCE [LARGE SCALE GENOMIC DNA]</scope>
    <source>
        <strain evidence="15 16">LV19</strain>
    </source>
</reference>
<organism evidence="15 16">
    <name type="scientific">Erysipelothrix larvae</name>
    <dbReference type="NCBI Taxonomy" id="1514105"/>
    <lineage>
        <taxon>Bacteria</taxon>
        <taxon>Bacillati</taxon>
        <taxon>Bacillota</taxon>
        <taxon>Erysipelotrichia</taxon>
        <taxon>Erysipelotrichales</taxon>
        <taxon>Erysipelotrichaceae</taxon>
        <taxon>Erysipelothrix</taxon>
    </lineage>
</organism>
<gene>
    <name evidence="15" type="ORF">AOC36_02980</name>
</gene>
<dbReference type="GO" id="GO:0016301">
    <property type="term" value="F:kinase activity"/>
    <property type="evidence" value="ECO:0007669"/>
    <property type="project" value="UniProtKB-KW"/>
</dbReference>
<evidence type="ECO:0000256" key="8">
    <source>
        <dbReference type="ARBA" id="ARBA00022777"/>
    </source>
</evidence>
<proteinExistence type="predicted"/>
<evidence type="ECO:0000256" key="2">
    <source>
        <dbReference type="ARBA" id="ARBA00022448"/>
    </source>
</evidence>
<evidence type="ECO:0000259" key="14">
    <source>
        <dbReference type="PROSITE" id="PS51103"/>
    </source>
</evidence>
<evidence type="ECO:0000259" key="13">
    <source>
        <dbReference type="PROSITE" id="PS51098"/>
    </source>
</evidence>
<evidence type="ECO:0000256" key="6">
    <source>
        <dbReference type="ARBA" id="ARBA00022683"/>
    </source>
</evidence>
<dbReference type="Proteomes" id="UP000063781">
    <property type="component" value="Chromosome"/>
</dbReference>
<dbReference type="PANTHER" id="PTHR30175:SF7">
    <property type="entry name" value="NEGATIVE REGULATOR OF SACY ACTIVITY"/>
    <property type="match status" value="1"/>
</dbReference>
<dbReference type="PROSITE" id="PS51098">
    <property type="entry name" value="PTS_EIIB_TYPE_1"/>
    <property type="match status" value="1"/>
</dbReference>
<evidence type="ECO:0000256" key="10">
    <source>
        <dbReference type="ARBA" id="ARBA00023136"/>
    </source>
</evidence>
<dbReference type="InterPro" id="IPR036878">
    <property type="entry name" value="Glu_permease_IIB"/>
</dbReference>
<feature type="transmembrane region" description="Helical" evidence="12">
    <location>
        <begin position="146"/>
        <end position="165"/>
    </location>
</feature>
<dbReference type="InterPro" id="IPR003352">
    <property type="entry name" value="PTS_EIIC"/>
</dbReference>
<dbReference type="GO" id="GO:0009401">
    <property type="term" value="P:phosphoenolpyruvate-dependent sugar phosphotransferase system"/>
    <property type="evidence" value="ECO:0007669"/>
    <property type="project" value="UniProtKB-KW"/>
</dbReference>
<evidence type="ECO:0000256" key="12">
    <source>
        <dbReference type="SAM" id="Phobius"/>
    </source>
</evidence>
<feature type="transmembrane region" description="Helical" evidence="12">
    <location>
        <begin position="109"/>
        <end position="134"/>
    </location>
</feature>
<feature type="active site" description="Phosphocysteine intermediate; for EIIB activity" evidence="11">
    <location>
        <position position="26"/>
    </location>
</feature>
<dbReference type="GO" id="GO:0015771">
    <property type="term" value="P:trehalose transport"/>
    <property type="evidence" value="ECO:0007669"/>
    <property type="project" value="TreeGrafter"/>
</dbReference>
<sequence length="457" mass="49156">MDYKVIAHRILSAVGGKDNLQNFEHCATRLRIIVVDDSRVDSMQIEALKEEIGGYFYQTGQHQFIIGTGKVNYVYEAFKELSGDSQNEMSDFKKDAYSNLKPMQKLMRIFADVLVPLIPALVTTGLLMGIRGLITNLGVEMTPEFLTLFEMVTDVAFAFLPVLITYSATKRFGGNPILGIVVGLMMVAPQLPNAWAVASGDANPLVISIFGLSINIVGYQGSVLPGIFAGWLIAYVERNVRKVVPSMMDLIITPFTSILVSITVILFVVGPILHGVENFSTQGVLALTQMPFGIGHIIYAAFQQIIVITGLHHALSMIEIQLITETGVNILQPLGTASMAGQFGAAIAVATLIRNNKQRSNAVSASISTLFGITEPLLFGVTLPNPKAFVMGMIGGAVGGVVTFLLNVAPAGMGITFIPGLLLYTDSFGSLIGYVLVILSAFTAAFVLTRLFVKVEA</sequence>
<comment type="subcellular location">
    <subcellularLocation>
        <location evidence="1">Cell membrane</location>
        <topology evidence="1">Multi-pass membrane protein</topology>
    </subcellularLocation>
</comment>